<dbReference type="Pfam" id="PF01490">
    <property type="entry name" value="Aa_trans"/>
    <property type="match status" value="1"/>
</dbReference>
<dbReference type="InterPro" id="IPR013057">
    <property type="entry name" value="AA_transpt_TM"/>
</dbReference>
<evidence type="ECO:0000256" key="4">
    <source>
        <dbReference type="ARBA" id="ARBA00022989"/>
    </source>
</evidence>
<feature type="transmembrane region" description="Helical" evidence="6">
    <location>
        <begin position="153"/>
        <end position="176"/>
    </location>
</feature>
<feature type="domain" description="Amino acid transporter transmembrane" evidence="7">
    <location>
        <begin position="46"/>
        <end position="279"/>
    </location>
</feature>
<dbReference type="GO" id="GO:0016020">
    <property type="term" value="C:membrane"/>
    <property type="evidence" value="ECO:0007669"/>
    <property type="project" value="UniProtKB-SubCell"/>
</dbReference>
<reference evidence="8 9" key="1">
    <citation type="submission" date="2019-02" db="EMBL/GenBank/DDBJ databases">
        <title>Genome sequencing of the rare red list fungi Bondarzewia mesenterica.</title>
        <authorList>
            <person name="Buettner E."/>
            <person name="Kellner H."/>
        </authorList>
    </citation>
    <scope>NUCLEOTIDE SEQUENCE [LARGE SCALE GENOMIC DNA]</scope>
    <source>
        <strain evidence="8 9">DSM 108281</strain>
    </source>
</reference>
<dbReference type="Gene3D" id="1.20.1740.10">
    <property type="entry name" value="Amino acid/polyamine transporter I"/>
    <property type="match status" value="1"/>
</dbReference>
<accession>A0A4V3XFD1</accession>
<keyword evidence="4 6" id="KW-1133">Transmembrane helix</keyword>
<comment type="similarity">
    <text evidence="2">Belongs to the amino acid/polyamine transporter 2 family.</text>
</comment>
<evidence type="ECO:0000256" key="2">
    <source>
        <dbReference type="ARBA" id="ARBA00008066"/>
    </source>
</evidence>
<dbReference type="GO" id="GO:0015179">
    <property type="term" value="F:L-amino acid transmembrane transporter activity"/>
    <property type="evidence" value="ECO:0007669"/>
    <property type="project" value="TreeGrafter"/>
</dbReference>
<keyword evidence="5 6" id="KW-0472">Membrane</keyword>
<organism evidence="8 9">
    <name type="scientific">Bondarzewia mesenterica</name>
    <dbReference type="NCBI Taxonomy" id="1095465"/>
    <lineage>
        <taxon>Eukaryota</taxon>
        <taxon>Fungi</taxon>
        <taxon>Dikarya</taxon>
        <taxon>Basidiomycota</taxon>
        <taxon>Agaricomycotina</taxon>
        <taxon>Agaricomycetes</taxon>
        <taxon>Russulales</taxon>
        <taxon>Bondarzewiaceae</taxon>
        <taxon>Bondarzewia</taxon>
    </lineage>
</organism>
<protein>
    <recommendedName>
        <fullName evidence="7">Amino acid transporter transmembrane domain-containing protein</fullName>
    </recommendedName>
</protein>
<sequence length="279" mass="30032">MEKKSIPEVQQDAAIRFQKREAAALDVDAFELAGGSAGKDQINYKNMGWIKAGALIMAETIALGILSFPSVFQRLGMFAGVFTTVAFALLSWQTGYVLVKFKMNHPGVMNFADAGSVIGGRWGFWVFGAMLTIKSVFIAGSHALSGSIALNSISSSAICTIGWAVIVSFVSFMLAVPRTFEKVSYISFVSIVAILTACFITIVATGIQPPNDLPSYPSKGPVEWHAFENHGLSDTINALTNIIFAYGGHVAIFSFASEMRNPADFKYSLALVQTVATIF</sequence>
<keyword evidence="9" id="KW-1185">Reference proteome</keyword>
<evidence type="ECO:0000259" key="7">
    <source>
        <dbReference type="Pfam" id="PF01490"/>
    </source>
</evidence>
<feature type="transmembrane region" description="Helical" evidence="6">
    <location>
        <begin position="49"/>
        <end position="72"/>
    </location>
</feature>
<evidence type="ECO:0000256" key="1">
    <source>
        <dbReference type="ARBA" id="ARBA00004141"/>
    </source>
</evidence>
<name>A0A4V3XFD1_9AGAM</name>
<dbReference type="PANTHER" id="PTHR22950:SF479">
    <property type="entry name" value="AMINO ACID TRANSPORTER (EUROFUNG)-RELATED"/>
    <property type="match status" value="1"/>
</dbReference>
<dbReference type="AlphaFoldDB" id="A0A4V3XFD1"/>
<proteinExistence type="inferred from homology"/>
<dbReference type="PANTHER" id="PTHR22950">
    <property type="entry name" value="AMINO ACID TRANSPORTER"/>
    <property type="match status" value="1"/>
</dbReference>
<evidence type="ECO:0000313" key="8">
    <source>
        <dbReference type="EMBL" id="THH17083.1"/>
    </source>
</evidence>
<feature type="transmembrane region" description="Helical" evidence="6">
    <location>
        <begin position="183"/>
        <end position="207"/>
    </location>
</feature>
<evidence type="ECO:0000256" key="5">
    <source>
        <dbReference type="ARBA" id="ARBA00023136"/>
    </source>
</evidence>
<dbReference type="OrthoDB" id="294730at2759"/>
<gene>
    <name evidence="8" type="ORF">EW146_g3666</name>
</gene>
<feature type="transmembrane region" description="Helical" evidence="6">
    <location>
        <begin position="111"/>
        <end position="133"/>
    </location>
</feature>
<keyword evidence="3 6" id="KW-0812">Transmembrane</keyword>
<evidence type="ECO:0000256" key="6">
    <source>
        <dbReference type="SAM" id="Phobius"/>
    </source>
</evidence>
<dbReference type="Proteomes" id="UP000310158">
    <property type="component" value="Unassembled WGS sequence"/>
</dbReference>
<feature type="transmembrane region" description="Helical" evidence="6">
    <location>
        <begin position="78"/>
        <end position="99"/>
    </location>
</feature>
<comment type="subcellular location">
    <subcellularLocation>
        <location evidence="1">Membrane</location>
        <topology evidence="1">Multi-pass membrane protein</topology>
    </subcellularLocation>
</comment>
<feature type="transmembrane region" description="Helical" evidence="6">
    <location>
        <begin position="238"/>
        <end position="256"/>
    </location>
</feature>
<evidence type="ECO:0000313" key="9">
    <source>
        <dbReference type="Proteomes" id="UP000310158"/>
    </source>
</evidence>
<comment type="caution">
    <text evidence="8">The sequence shown here is derived from an EMBL/GenBank/DDBJ whole genome shotgun (WGS) entry which is preliminary data.</text>
</comment>
<evidence type="ECO:0000256" key="3">
    <source>
        <dbReference type="ARBA" id="ARBA00022692"/>
    </source>
</evidence>
<dbReference type="EMBL" id="SGPL01000126">
    <property type="protein sequence ID" value="THH17083.1"/>
    <property type="molecule type" value="Genomic_DNA"/>
</dbReference>